<protein>
    <submittedName>
        <fullName evidence="3">ECM1 short variant</fullName>
    </submittedName>
</protein>
<organism evidence="3">
    <name type="scientific">Homo sapiens</name>
    <name type="common">Human</name>
    <dbReference type="NCBI Taxonomy" id="9606"/>
    <lineage>
        <taxon>Eukaryota</taxon>
        <taxon>Metazoa</taxon>
        <taxon>Chordata</taxon>
        <taxon>Craniata</taxon>
        <taxon>Vertebrata</taxon>
        <taxon>Euteleostomi</taxon>
        <taxon>Mammalia</taxon>
        <taxon>Eutheria</taxon>
        <taxon>Euarchontoglires</taxon>
        <taxon>Primates</taxon>
        <taxon>Haplorrhini</taxon>
        <taxon>Catarrhini</taxon>
        <taxon>Hominidae</taxon>
        <taxon>Homo</taxon>
    </lineage>
</organism>
<evidence type="ECO:0000256" key="1">
    <source>
        <dbReference type="SAM" id="MobiDB-lite"/>
    </source>
</evidence>
<proteinExistence type="evidence at transcript level"/>
<feature type="compositionally biased region" description="Gly residues" evidence="1">
    <location>
        <begin position="27"/>
        <end position="46"/>
    </location>
</feature>
<dbReference type="EMBL" id="DQ112074">
    <property type="protein sequence ID" value="ABA29445.1"/>
    <property type="molecule type" value="mRNA"/>
</dbReference>
<keyword evidence="2" id="KW-0732">Signal</keyword>
<evidence type="ECO:0000313" key="3">
    <source>
        <dbReference type="EMBL" id="ABA29445.1"/>
    </source>
</evidence>
<reference evidence="3" key="1">
    <citation type="submission" date="2005-06" db="EMBL/GenBank/DDBJ databases">
        <title>Short variant of ECM1.</title>
        <authorList>
            <person name="Potikha T."/>
            <person name="Horev L."/>
        </authorList>
    </citation>
    <scope>NUCLEOTIDE SEQUENCE</scope>
</reference>
<feature type="signal peptide" evidence="2">
    <location>
        <begin position="1"/>
        <end position="19"/>
    </location>
</feature>
<feature type="chain" id="PRO_5002640314" evidence="2">
    <location>
        <begin position="20"/>
        <end position="54"/>
    </location>
</feature>
<evidence type="ECO:0000256" key="2">
    <source>
        <dbReference type="SAM" id="SignalP"/>
    </source>
</evidence>
<feature type="region of interest" description="Disordered" evidence="1">
    <location>
        <begin position="27"/>
        <end position="54"/>
    </location>
</feature>
<sequence>MGTTARAALVLTYLAVASAASEGGELGDQHLGGGLGLHGRGLGPGIPDGSSLAE</sequence>
<accession>A1X284</accession>
<dbReference type="AlphaFoldDB" id="A1X284"/>
<name>A1X284_HUMAN</name>